<protein>
    <submittedName>
        <fullName evidence="10">Cytochrome P450</fullName>
    </submittedName>
</protein>
<keyword evidence="7 9" id="KW-0503">Monooxygenase</keyword>
<evidence type="ECO:0000256" key="2">
    <source>
        <dbReference type="ARBA" id="ARBA00010617"/>
    </source>
</evidence>
<dbReference type="PANTHER" id="PTHR46696">
    <property type="entry name" value="P450, PUTATIVE (EUROFUNG)-RELATED"/>
    <property type="match status" value="1"/>
</dbReference>
<dbReference type="GO" id="GO:0005506">
    <property type="term" value="F:iron ion binding"/>
    <property type="evidence" value="ECO:0007669"/>
    <property type="project" value="InterPro"/>
</dbReference>
<dbReference type="Pfam" id="PF00067">
    <property type="entry name" value="p450"/>
    <property type="match status" value="1"/>
</dbReference>
<evidence type="ECO:0000256" key="3">
    <source>
        <dbReference type="ARBA" id="ARBA00022617"/>
    </source>
</evidence>
<evidence type="ECO:0000256" key="4">
    <source>
        <dbReference type="ARBA" id="ARBA00022723"/>
    </source>
</evidence>
<keyword evidence="11" id="KW-1185">Reference proteome</keyword>
<dbReference type="PRINTS" id="PR00359">
    <property type="entry name" value="BP450"/>
</dbReference>
<evidence type="ECO:0000256" key="7">
    <source>
        <dbReference type="ARBA" id="ARBA00023033"/>
    </source>
</evidence>
<dbReference type="SUPFAM" id="SSF48264">
    <property type="entry name" value="Cytochrome P450"/>
    <property type="match status" value="1"/>
</dbReference>
<dbReference type="EMBL" id="QFWV02000007">
    <property type="protein sequence ID" value="RKF06562.1"/>
    <property type="molecule type" value="Genomic_DNA"/>
</dbReference>
<keyword evidence="5 9" id="KW-0560">Oxidoreductase</keyword>
<dbReference type="GO" id="GO:0016705">
    <property type="term" value="F:oxidoreductase activity, acting on paired donors, with incorporation or reduction of molecular oxygen"/>
    <property type="evidence" value="ECO:0007669"/>
    <property type="project" value="InterPro"/>
</dbReference>
<dbReference type="GO" id="GO:0004497">
    <property type="term" value="F:monooxygenase activity"/>
    <property type="evidence" value="ECO:0007669"/>
    <property type="project" value="UniProtKB-KW"/>
</dbReference>
<dbReference type="CDD" id="cd20625">
    <property type="entry name" value="CYP164-like"/>
    <property type="match status" value="1"/>
</dbReference>
<organism evidence="10 11">
    <name type="scientific">Oceaniradius stylonematis</name>
    <dbReference type="NCBI Taxonomy" id="2184161"/>
    <lineage>
        <taxon>Bacteria</taxon>
        <taxon>Pseudomonadati</taxon>
        <taxon>Pseudomonadota</taxon>
        <taxon>Alphaproteobacteria</taxon>
        <taxon>Hyphomicrobiales</taxon>
        <taxon>Ahrensiaceae</taxon>
        <taxon>Oceaniradius</taxon>
    </lineage>
</organism>
<dbReference type="OrthoDB" id="9801155at2"/>
<sequence length="418" mass="46444">MVNAGTPPRSGPRARSVDPRNPHFVQDVYRAYGRWHADGQAFFWEEYGHWCFAGYETVDRLLRDRRFGRQVLHVATREELGWPPRPAHLADFDAVERHSLLELEPPAHTRLRRLITKAFVARQVERLRPQINALCHALIDGFEADGQVELLSAYATPIPLTTICTLLGVPVEAGPQLLGWSHAIVKMYVLDPPMGDQIAANTAARDFAGFLRARIAEKRADPGDDLLSALIAAEDDGETLSVDELVSTVILLLNAGHEATVHQIGNAMRSILASKLDPRGLFADAEATATTVEECLRHDAPLHMFTRYALEDMELEADGTMVALKKGDRIGLLLGAANRDPRRFADPDRFDPYRTGQANVTFGAGLHFCIGAPLARIELQEALSVLFARLPGIRFAETPRYADAYHFHGLERAVLGWR</sequence>
<comment type="function">
    <text evidence="8">Cytochromes P450 are a group of heme-thiolate monooxygenases. They oxidize a variety of structurally unrelated compounds, including steroids, fatty acids, and xenobiotics.</text>
</comment>
<dbReference type="AlphaFoldDB" id="A0A3A8A8D1"/>
<evidence type="ECO:0000313" key="11">
    <source>
        <dbReference type="Proteomes" id="UP000246132"/>
    </source>
</evidence>
<evidence type="ECO:0000256" key="1">
    <source>
        <dbReference type="ARBA" id="ARBA00001971"/>
    </source>
</evidence>
<dbReference type="PANTHER" id="PTHR46696:SF1">
    <property type="entry name" value="CYTOCHROME P450 YJIB-RELATED"/>
    <property type="match status" value="1"/>
</dbReference>
<dbReference type="Proteomes" id="UP000246132">
    <property type="component" value="Unassembled WGS sequence"/>
</dbReference>
<dbReference type="InterPro" id="IPR036396">
    <property type="entry name" value="Cyt_P450_sf"/>
</dbReference>
<keyword evidence="4 9" id="KW-0479">Metal-binding</keyword>
<evidence type="ECO:0000256" key="8">
    <source>
        <dbReference type="ARBA" id="ARBA00043906"/>
    </source>
</evidence>
<dbReference type="PROSITE" id="PS00086">
    <property type="entry name" value="CYTOCHROME_P450"/>
    <property type="match status" value="1"/>
</dbReference>
<comment type="similarity">
    <text evidence="2 9">Belongs to the cytochrome P450 family.</text>
</comment>
<dbReference type="Gene3D" id="1.10.630.10">
    <property type="entry name" value="Cytochrome P450"/>
    <property type="match status" value="1"/>
</dbReference>
<dbReference type="InterPro" id="IPR017972">
    <property type="entry name" value="Cyt_P450_CS"/>
</dbReference>
<comment type="caution">
    <text evidence="10">The sequence shown here is derived from an EMBL/GenBank/DDBJ whole genome shotgun (WGS) entry which is preliminary data.</text>
</comment>
<evidence type="ECO:0000256" key="6">
    <source>
        <dbReference type="ARBA" id="ARBA00023004"/>
    </source>
</evidence>
<comment type="cofactor">
    <cofactor evidence="1">
        <name>heme</name>
        <dbReference type="ChEBI" id="CHEBI:30413"/>
    </cofactor>
</comment>
<dbReference type="InterPro" id="IPR002397">
    <property type="entry name" value="Cyt_P450_B"/>
</dbReference>
<keyword evidence="6 9" id="KW-0408">Iron</keyword>
<evidence type="ECO:0000313" key="10">
    <source>
        <dbReference type="EMBL" id="RKF06562.1"/>
    </source>
</evidence>
<gene>
    <name evidence="10" type="ORF">DEM25_011905</name>
</gene>
<accession>A0A3A8A8D1</accession>
<name>A0A3A8A8D1_9HYPH</name>
<evidence type="ECO:0000256" key="5">
    <source>
        <dbReference type="ARBA" id="ARBA00023002"/>
    </source>
</evidence>
<keyword evidence="3 9" id="KW-0349">Heme</keyword>
<reference evidence="10 11" key="1">
    <citation type="journal article" date="2018" name="Int. J. Syst. Bacteriol.">
        <title>Oceaniradius stylonemae gen. nov., sp. nov., isolated from a red alga, Stylonema cornu-cervi.</title>
        <authorList>
            <person name="Jeong S."/>
        </authorList>
    </citation>
    <scope>NUCLEOTIDE SEQUENCE [LARGE SCALE GENOMIC DNA]</scope>
    <source>
        <strain evidence="10 11">StC1</strain>
    </source>
</reference>
<dbReference type="FunFam" id="1.10.630.10:FF:000018">
    <property type="entry name" value="Cytochrome P450 monooxygenase"/>
    <property type="match status" value="1"/>
</dbReference>
<proteinExistence type="inferred from homology"/>
<dbReference type="InterPro" id="IPR001128">
    <property type="entry name" value="Cyt_P450"/>
</dbReference>
<dbReference type="GO" id="GO:0020037">
    <property type="term" value="F:heme binding"/>
    <property type="evidence" value="ECO:0007669"/>
    <property type="project" value="InterPro"/>
</dbReference>
<evidence type="ECO:0000256" key="9">
    <source>
        <dbReference type="RuleBase" id="RU000461"/>
    </source>
</evidence>